<dbReference type="Gene3D" id="2.60.120.10">
    <property type="entry name" value="Jelly Rolls"/>
    <property type="match status" value="2"/>
</dbReference>
<dbReference type="PANTHER" id="PTHR14226:SF29">
    <property type="entry name" value="NEUROPATHY TARGET ESTERASE SWS"/>
    <property type="match status" value="1"/>
</dbReference>
<gene>
    <name evidence="12" type="ORF">IMCC3135_25225</name>
</gene>
<dbReference type="RefSeq" id="WP_088920060.1">
    <property type="nucleotide sequence ID" value="NZ_CP018632.1"/>
</dbReference>
<dbReference type="PROSITE" id="PS00889">
    <property type="entry name" value="CNMP_BINDING_2"/>
    <property type="match status" value="1"/>
</dbReference>
<comment type="subcellular location">
    <subcellularLocation>
        <location evidence="1">Membrane</location>
    </subcellularLocation>
</comment>
<evidence type="ECO:0000256" key="6">
    <source>
        <dbReference type="ARBA" id="ARBA00022989"/>
    </source>
</evidence>
<feature type="domain" description="Cyclic nucleotide-binding" evidence="10">
    <location>
        <begin position="15"/>
        <end position="118"/>
    </location>
</feature>
<feature type="domain" description="Cyclic nucleotide-binding" evidence="10">
    <location>
        <begin position="149"/>
        <end position="269"/>
    </location>
</feature>
<dbReference type="AlphaFoldDB" id="A0A2Z2NZ99"/>
<evidence type="ECO:0000313" key="13">
    <source>
        <dbReference type="Proteomes" id="UP000250079"/>
    </source>
</evidence>
<dbReference type="InterPro" id="IPR018490">
    <property type="entry name" value="cNMP-bd_dom_sf"/>
</dbReference>
<dbReference type="PANTHER" id="PTHR14226">
    <property type="entry name" value="NEUROPATHY TARGET ESTERASE/SWISS CHEESE D.MELANOGASTER"/>
    <property type="match status" value="1"/>
</dbReference>
<keyword evidence="7 9" id="KW-0443">Lipid metabolism</keyword>
<evidence type="ECO:0000256" key="9">
    <source>
        <dbReference type="PROSITE-ProRule" id="PRU01161"/>
    </source>
</evidence>
<protein>
    <submittedName>
        <fullName evidence="12">Putative NTE family protein</fullName>
    </submittedName>
</protein>
<dbReference type="GO" id="GO:0016020">
    <property type="term" value="C:membrane"/>
    <property type="evidence" value="ECO:0007669"/>
    <property type="project" value="UniProtKB-SubCell"/>
</dbReference>
<dbReference type="KEGG" id="gai:IMCC3135_25225"/>
<evidence type="ECO:0000259" key="11">
    <source>
        <dbReference type="PROSITE" id="PS51635"/>
    </source>
</evidence>
<evidence type="ECO:0000256" key="3">
    <source>
        <dbReference type="ARBA" id="ARBA00022692"/>
    </source>
</evidence>
<dbReference type="Pfam" id="PF01734">
    <property type="entry name" value="Patatin"/>
    <property type="match status" value="1"/>
</dbReference>
<name>A0A2Z2NZ99_9GAMM</name>
<dbReference type="InterPro" id="IPR002641">
    <property type="entry name" value="PNPLA_dom"/>
</dbReference>
<feature type="active site" description="Nucleophile" evidence="9">
    <location>
        <position position="500"/>
    </location>
</feature>
<evidence type="ECO:0000256" key="2">
    <source>
        <dbReference type="ARBA" id="ARBA00006636"/>
    </source>
</evidence>
<evidence type="ECO:0000256" key="7">
    <source>
        <dbReference type="ARBA" id="ARBA00023098"/>
    </source>
</evidence>
<feature type="short sequence motif" description="GXSXG" evidence="9">
    <location>
        <begin position="498"/>
        <end position="502"/>
    </location>
</feature>
<dbReference type="CDD" id="cd00038">
    <property type="entry name" value="CAP_ED"/>
    <property type="match status" value="2"/>
</dbReference>
<evidence type="ECO:0000256" key="8">
    <source>
        <dbReference type="ARBA" id="ARBA00023136"/>
    </source>
</evidence>
<evidence type="ECO:0000256" key="5">
    <source>
        <dbReference type="ARBA" id="ARBA00022963"/>
    </source>
</evidence>
<feature type="short sequence motif" description="DGA/G" evidence="9">
    <location>
        <begin position="614"/>
        <end position="616"/>
    </location>
</feature>
<dbReference type="PROSITE" id="PS50042">
    <property type="entry name" value="CNMP_BINDING_3"/>
    <property type="match status" value="2"/>
</dbReference>
<dbReference type="GO" id="GO:0004622">
    <property type="term" value="F:phosphatidylcholine lysophospholipase activity"/>
    <property type="evidence" value="ECO:0007669"/>
    <property type="project" value="UniProtKB-ARBA"/>
</dbReference>
<dbReference type="InterPro" id="IPR050301">
    <property type="entry name" value="NTE"/>
</dbReference>
<feature type="short sequence motif" description="GXGXXG" evidence="9">
    <location>
        <begin position="471"/>
        <end position="476"/>
    </location>
</feature>
<evidence type="ECO:0000256" key="4">
    <source>
        <dbReference type="ARBA" id="ARBA00022801"/>
    </source>
</evidence>
<sequence length="763" mass="85710">MNDARAKKQLKKLPLLKGIDESLWDRLIPFISFTDLAEGETLFMADQDSQNLYLVVDGELGLYMPCGNSTETFYLQSRIKGETAGDFTVLNGGRHLVTAIAVRKSCIALFPRFSFDQLTNIDPGILAHVYDAAALLSRRVTLARAFLELFGDVSNATMDKLLEKTVTRHYHSGEVLFQENEQPDGLYVIVSGKLIIESTDAEGQLVRIGEVRAPETVGELALLADSTRTATVTAARESTVAMLNREAFDTLVAPRADMMIRLSRLIVRRHVNNVQLEDTPRTDCNFVILPLDSRLPLRRFSHQLRNAMRELGDCMSLDSRSFDTLYGRSGASQTSFDNIFNSAIAEWLDDKENRFDSLMFIADREWTPWTQRCVNRADRILLLVDALPENSAEIREREQQLNKLFSESRIRPKVDLVLLHPSNTRFPKDTARWLNKRDLDAFYHVRINDPLQFSRLARRLQHKARGIVFSGGGARGYAHLGVQRLIEEQSVNIDYIGGSSMGGLLGAAMAMGRSYKDIESLSAAFACKQALFDYTLPLVSLMKSAKLTRFCKDVYGHTLIEDLWTPFFCISSNLADGREVIHDQGPLWKVVRSTISLPGVFSPVPTTNGDLLIDGAVLNTFPVDVMHERLGGRGNIIGVNVSHIPEQFHYYDFGTSLSGWQVLLSRLNPFADRIRIPRIAETLLRATDIKSIERLNEARRSLEVLIEPNVRSISLLDFKSYAQTSELGYQEARKVFARHGLCPEVATETVSPVSDDLTDAPLF</sequence>
<keyword evidence="8" id="KW-0472">Membrane</keyword>
<accession>A0A2Z2NZ99</accession>
<keyword evidence="13" id="KW-1185">Reference proteome</keyword>
<dbReference type="SUPFAM" id="SSF52151">
    <property type="entry name" value="FabD/lysophospholipase-like"/>
    <property type="match status" value="1"/>
</dbReference>
<dbReference type="GO" id="GO:0016042">
    <property type="term" value="P:lipid catabolic process"/>
    <property type="evidence" value="ECO:0007669"/>
    <property type="project" value="UniProtKB-UniRule"/>
</dbReference>
<evidence type="ECO:0000313" key="12">
    <source>
        <dbReference type="EMBL" id="ASJ75108.1"/>
    </source>
</evidence>
<dbReference type="Pfam" id="PF24179">
    <property type="entry name" value="NTE_Ploop"/>
    <property type="match status" value="1"/>
</dbReference>
<comment type="similarity">
    <text evidence="2">Belongs to the NTE family.</text>
</comment>
<reference evidence="12 13" key="1">
    <citation type="submission" date="2016-12" db="EMBL/GenBank/DDBJ databases">
        <authorList>
            <person name="Song W.-J."/>
            <person name="Kurnit D.M."/>
        </authorList>
    </citation>
    <scope>NUCLEOTIDE SEQUENCE [LARGE SCALE GENOMIC DNA]</scope>
    <source>
        <strain evidence="12 13">IMCC3135</strain>
    </source>
</reference>
<dbReference type="InterPro" id="IPR000595">
    <property type="entry name" value="cNMP-bd_dom"/>
</dbReference>
<dbReference type="PROSITE" id="PS51635">
    <property type="entry name" value="PNPLA"/>
    <property type="match status" value="1"/>
</dbReference>
<dbReference type="InterPro" id="IPR014710">
    <property type="entry name" value="RmlC-like_jellyroll"/>
</dbReference>
<dbReference type="Gene3D" id="3.40.1090.10">
    <property type="entry name" value="Cytosolic phospholipase A2 catalytic domain"/>
    <property type="match status" value="2"/>
</dbReference>
<dbReference type="SMART" id="SM00100">
    <property type="entry name" value="cNMP"/>
    <property type="match status" value="2"/>
</dbReference>
<keyword evidence="4 9" id="KW-0378">Hydrolase</keyword>
<dbReference type="Pfam" id="PF00027">
    <property type="entry name" value="cNMP_binding"/>
    <property type="match status" value="2"/>
</dbReference>
<dbReference type="SUPFAM" id="SSF51206">
    <property type="entry name" value="cAMP-binding domain-like"/>
    <property type="match status" value="2"/>
</dbReference>
<dbReference type="InterPro" id="IPR016035">
    <property type="entry name" value="Acyl_Trfase/lysoPLipase"/>
</dbReference>
<keyword evidence="3" id="KW-0812">Transmembrane</keyword>
<dbReference type="OrthoDB" id="5290098at2"/>
<evidence type="ECO:0000256" key="1">
    <source>
        <dbReference type="ARBA" id="ARBA00004370"/>
    </source>
</evidence>
<dbReference type="EMBL" id="CP018632">
    <property type="protein sequence ID" value="ASJ75108.1"/>
    <property type="molecule type" value="Genomic_DNA"/>
</dbReference>
<proteinExistence type="inferred from homology"/>
<keyword evidence="6" id="KW-1133">Transmembrane helix</keyword>
<feature type="domain" description="PNPLA" evidence="11">
    <location>
        <begin position="467"/>
        <end position="627"/>
    </location>
</feature>
<dbReference type="InterPro" id="IPR018488">
    <property type="entry name" value="cNMP-bd_CS"/>
</dbReference>
<keyword evidence="5 9" id="KW-0442">Lipid degradation</keyword>
<dbReference type="Proteomes" id="UP000250079">
    <property type="component" value="Chromosome"/>
</dbReference>
<organism evidence="12 13">
    <name type="scientific">Granulosicoccus antarcticus IMCC3135</name>
    <dbReference type="NCBI Taxonomy" id="1192854"/>
    <lineage>
        <taxon>Bacteria</taxon>
        <taxon>Pseudomonadati</taxon>
        <taxon>Pseudomonadota</taxon>
        <taxon>Gammaproteobacteria</taxon>
        <taxon>Chromatiales</taxon>
        <taxon>Granulosicoccaceae</taxon>
        <taxon>Granulosicoccus</taxon>
    </lineage>
</organism>
<feature type="active site" description="Proton acceptor" evidence="9">
    <location>
        <position position="614"/>
    </location>
</feature>
<evidence type="ECO:0000259" key="10">
    <source>
        <dbReference type="PROSITE" id="PS50042"/>
    </source>
</evidence>
<dbReference type="InterPro" id="IPR056556">
    <property type="entry name" value="NTE1_P-loop_dom"/>
</dbReference>